<organism evidence="1 2">
    <name type="scientific">Papaver atlanticum</name>
    <dbReference type="NCBI Taxonomy" id="357466"/>
    <lineage>
        <taxon>Eukaryota</taxon>
        <taxon>Viridiplantae</taxon>
        <taxon>Streptophyta</taxon>
        <taxon>Embryophyta</taxon>
        <taxon>Tracheophyta</taxon>
        <taxon>Spermatophyta</taxon>
        <taxon>Magnoliopsida</taxon>
        <taxon>Ranunculales</taxon>
        <taxon>Papaveraceae</taxon>
        <taxon>Papaveroideae</taxon>
        <taxon>Papaver</taxon>
    </lineage>
</organism>
<sequence>MDFSEDWKAYFPIGSVPCAPLLLPESVVQSTIGPLLFSPSPGTRRTLSSSPSTTQVKSDDFSSNNNLGYIKCPDNDILVFFPTGDNLHKLGHAKLSLKIDEIPEIYDASDCDCGVIVKIMVNSVWKPANFVSRMGFPPPPSVVTLGYLSACTTHSVHWFKIDWDRREDQHVLVNLGSEQFSASVLHACWNPHVNYESLVLLDSGELILFDWGLFPDRTSLDVEWKDSDSGTLTSDTRWLSCEFGAHPRIFVIACSDIVYQVDSRFHDKNIASILAKIELFADAQLAGPEELLADSHEPDEFITFCRAGSGGFNFSIASKYGLYLIDTRKPLSPVLQWFHNLDYKPTYMQVFELSELRSKVDRDKYQWATQSGFAILLGSFLDDDFGFFFYGPPLPAPPKSVASIVADLCHTLYAWGHPSYLSLSGPRCYSGDCLIQEELSNARRPKRKIMGFCVITEDLLDIHLESGVGGSFGLIRLLPSGKIESQMYNASWEFDKPSAIEHLEPAESLDEDFRMDLFQRGDICKKMKYWELDYLLPYLHGDLLAKVLKEGSGCMQSYTQEKYKYLHDHLKAASVDQIGSLPDIVKVLTSVSVPMSINEIAVSRMWTGLSIGALQLGYSSYPELPQIKLHFKEVSMDSLRIPKSPQLPPFLLRKPSRRNKESQKVQPGDDLLGPVLPLPVLVNLHKVENEMGTSAADKNEFSSTHQCNEIMRVANIMGLPGSSAELLDSHAVSLDDDMDENSSVFQEVKSLVFYKPTSFTSENRHSVEQPVLEDTSATFIMKANKSDLEMFADLCPIELKFDSPTRNFGKEELEALKLLKRRISSWQGKYKPYQALVGRQA</sequence>
<dbReference type="Proteomes" id="UP001202328">
    <property type="component" value="Unassembled WGS sequence"/>
</dbReference>
<name>A0AAD4SWX7_9MAGN</name>
<proteinExistence type="predicted"/>
<keyword evidence="2" id="KW-1185">Reference proteome</keyword>
<reference evidence="1" key="1">
    <citation type="submission" date="2022-04" db="EMBL/GenBank/DDBJ databases">
        <title>A functionally conserved STORR gene fusion in Papaver species that diverged 16.8 million years ago.</title>
        <authorList>
            <person name="Catania T."/>
        </authorList>
    </citation>
    <scope>NUCLEOTIDE SEQUENCE</scope>
    <source>
        <strain evidence="1">S-188037</strain>
    </source>
</reference>
<evidence type="ECO:0000313" key="1">
    <source>
        <dbReference type="EMBL" id="KAI3925428.1"/>
    </source>
</evidence>
<dbReference type="GO" id="GO:0001650">
    <property type="term" value="C:fibrillar center"/>
    <property type="evidence" value="ECO:0007669"/>
    <property type="project" value="TreeGrafter"/>
</dbReference>
<dbReference type="PANTHER" id="PTHR15319:SF1">
    <property type="entry name" value="TATA BOX-BINDING PROTEIN-ASSOCIATED FACTOR RNA POLYMERASE I SUBUNIT C"/>
    <property type="match status" value="1"/>
</dbReference>
<protein>
    <submittedName>
        <fullName evidence="1">Uncharacterized protein</fullName>
    </submittedName>
</protein>
<accession>A0AAD4SWX7</accession>
<dbReference type="InterPro" id="IPR038801">
    <property type="entry name" value="TAF1C"/>
</dbReference>
<dbReference type="GO" id="GO:0001164">
    <property type="term" value="F:RNA polymerase I core promoter sequence-specific DNA binding"/>
    <property type="evidence" value="ECO:0007669"/>
    <property type="project" value="TreeGrafter"/>
</dbReference>
<dbReference type="AlphaFoldDB" id="A0AAD4SWX7"/>
<dbReference type="PANTHER" id="PTHR15319">
    <property type="entry name" value="TATA BOX-BINDING PROTEIN ASSOCIATED FACTOR RNA POLYMERASE I SUBUNIT C"/>
    <property type="match status" value="1"/>
</dbReference>
<evidence type="ECO:0000313" key="2">
    <source>
        <dbReference type="Proteomes" id="UP001202328"/>
    </source>
</evidence>
<comment type="caution">
    <text evidence="1">The sequence shown here is derived from an EMBL/GenBank/DDBJ whole genome shotgun (WGS) entry which is preliminary data.</text>
</comment>
<dbReference type="EMBL" id="JAJJMB010008110">
    <property type="protein sequence ID" value="KAI3925428.1"/>
    <property type="molecule type" value="Genomic_DNA"/>
</dbReference>
<gene>
    <name evidence="1" type="ORF">MKW98_015776</name>
</gene>